<accession>F2D5J4</accession>
<feature type="region of interest" description="Disordered" evidence="1">
    <location>
        <begin position="416"/>
        <end position="440"/>
    </location>
</feature>
<protein>
    <submittedName>
        <fullName evidence="2">Predicted protein</fullName>
    </submittedName>
</protein>
<feature type="compositionally biased region" description="Low complexity" evidence="1">
    <location>
        <begin position="14"/>
        <end position="27"/>
    </location>
</feature>
<feature type="compositionally biased region" description="Basic residues" evidence="1">
    <location>
        <begin position="320"/>
        <end position="333"/>
    </location>
</feature>
<organism evidence="2">
    <name type="scientific">Hordeum vulgare subsp. vulgare</name>
    <name type="common">Domesticated barley</name>
    <dbReference type="NCBI Taxonomy" id="112509"/>
    <lineage>
        <taxon>Eukaryota</taxon>
        <taxon>Viridiplantae</taxon>
        <taxon>Streptophyta</taxon>
        <taxon>Embryophyta</taxon>
        <taxon>Tracheophyta</taxon>
        <taxon>Spermatophyta</taxon>
        <taxon>Magnoliopsida</taxon>
        <taxon>Liliopsida</taxon>
        <taxon>Poales</taxon>
        <taxon>Poaceae</taxon>
        <taxon>BOP clade</taxon>
        <taxon>Pooideae</taxon>
        <taxon>Triticodae</taxon>
        <taxon>Triticeae</taxon>
        <taxon>Hordeinae</taxon>
        <taxon>Hordeum</taxon>
    </lineage>
</organism>
<feature type="region of interest" description="Disordered" evidence="1">
    <location>
        <begin position="1"/>
        <end position="28"/>
    </location>
</feature>
<feature type="compositionally biased region" description="Basic and acidic residues" evidence="1">
    <location>
        <begin position="346"/>
        <end position="363"/>
    </location>
</feature>
<reference evidence="2" key="1">
    <citation type="journal article" date="2011" name="Plant Physiol.">
        <title>Comprehensive sequence analysis of 24,783 barley full-length cDNAs derived from 12 clone libraries.</title>
        <authorList>
            <person name="Matsumoto T."/>
            <person name="Tanaka T."/>
            <person name="Sakai H."/>
            <person name="Amano N."/>
            <person name="Kanamori H."/>
            <person name="Kurita K."/>
            <person name="Kikuta A."/>
            <person name="Kamiya K."/>
            <person name="Yamamoto M."/>
            <person name="Ikawa H."/>
            <person name="Fujii N."/>
            <person name="Hori K."/>
            <person name="Itoh T."/>
            <person name="Sato K."/>
        </authorList>
    </citation>
    <scope>NUCLEOTIDE SEQUENCE</scope>
    <source>
        <tissue evidence="2">Leaf</tissue>
    </source>
</reference>
<evidence type="ECO:0000256" key="1">
    <source>
        <dbReference type="SAM" id="MobiDB-lite"/>
    </source>
</evidence>
<feature type="non-terminal residue" evidence="2">
    <location>
        <position position="1"/>
    </location>
</feature>
<feature type="compositionally biased region" description="Basic and acidic residues" evidence="1">
    <location>
        <begin position="1"/>
        <end position="13"/>
    </location>
</feature>
<feature type="region of interest" description="Disordered" evidence="1">
    <location>
        <begin position="51"/>
        <end position="98"/>
    </location>
</feature>
<dbReference type="EMBL" id="AK359154">
    <property type="protein sequence ID" value="BAJ90365.1"/>
    <property type="molecule type" value="mRNA"/>
</dbReference>
<sequence length="440" mass="46995">PYEEAGTRDKKSSIGDGAASSSSPPAGVLAARPGPFCCAADLHRHQLRRHRRQPAAAGVDGAAPQVHHHRQGAPLQDRPGRGGRLRRHGHLAAPRRRQRRHPLLRLLAVGRGRLGRRAPPVVHVARRQRHLCGQRGALLRRRHAHLAAGPGAAEHLRRPAGQLRHQGVDRERHGRAGVVGPAVVGRVQAGAVRRAGPAPGLPQQDGLTVPRQPLPLLRVPGRPAAGHAGLLPLPAQRRPAGRRVRADLHKHVRRAGGRRARRAGRQGVQGRGGGGGRDRVAALRRHRRGRRLRGERARLRLQPRLPPPVHGRHAADARQVRRHLPLRRVRRGPQARQGVGEVLRAVPDHAHRDVPDGAAEERHRRPGAGSSTDRAAGEPPAGDTAGGSHIHRSCGHVCLNFEVSCELTVSSRLASAGAGDSGAATAKRVGSGDVAASSCS</sequence>
<dbReference type="AlphaFoldDB" id="F2D5J4"/>
<feature type="compositionally biased region" description="Basic residues" evidence="1">
    <location>
        <begin position="81"/>
        <end position="98"/>
    </location>
</feature>
<proteinExistence type="evidence at transcript level"/>
<feature type="compositionally biased region" description="Low complexity" evidence="1">
    <location>
        <begin position="416"/>
        <end position="426"/>
    </location>
</feature>
<feature type="compositionally biased region" description="Basic residues" evidence="1">
    <location>
        <begin position="252"/>
        <end position="264"/>
    </location>
</feature>
<feature type="region of interest" description="Disordered" evidence="1">
    <location>
        <begin position="303"/>
        <end position="388"/>
    </location>
</feature>
<evidence type="ECO:0000313" key="2">
    <source>
        <dbReference type="EMBL" id="BAJ90365.1"/>
    </source>
</evidence>
<feature type="region of interest" description="Disordered" evidence="1">
    <location>
        <begin position="252"/>
        <end position="280"/>
    </location>
</feature>
<name>F2D5J4_HORVV</name>